<protein>
    <submittedName>
        <fullName evidence="2">Uncharacterized protein</fullName>
    </submittedName>
</protein>
<feature type="transmembrane region" description="Helical" evidence="1">
    <location>
        <begin position="24"/>
        <end position="44"/>
    </location>
</feature>
<keyword evidence="3" id="KW-1185">Reference proteome</keyword>
<dbReference type="VEuPathDB" id="TriTrypDB:ADEAN_000226000"/>
<dbReference type="EMBL" id="LR877148">
    <property type="protein sequence ID" value="CAD2214809.1"/>
    <property type="molecule type" value="Genomic_DNA"/>
</dbReference>
<dbReference type="AlphaFoldDB" id="S9VKI7"/>
<keyword evidence="1" id="KW-1133">Transmembrane helix</keyword>
<keyword evidence="1" id="KW-0472">Membrane</keyword>
<sequence>MSKHKTKSLSVNHRETLLLLRRTTSFLLVFSVILVVILIFFSAVQNQNSNCQDRASEVVHDNLLKPETRFEDIVSVMTGVLSKYKAELSEVEKGAEDENKTIEWLDTGDGTMGANGFRLFRRTKNDLYAFELRAMFDKLCDAYPSLSMEVMPNVDYEKIQYKIRAVVFNNATRKFIFESSLLTKEKNRLMTFAQVQNVFPGFNQITTSKGTLGVLKTYEYTTVGAFDVYGGKSPLDITISVEQWSAKDSSNPLMWRVLVSTSNLLAENNIEGLQSKLRKAFEENNMLCGGTQCDNLLNGFLR</sequence>
<reference evidence="2 3" key="1">
    <citation type="submission" date="2020-08" db="EMBL/GenBank/DDBJ databases">
        <authorList>
            <person name="Newling K."/>
            <person name="Davey J."/>
            <person name="Forrester S."/>
        </authorList>
    </citation>
    <scope>NUCLEOTIDE SEQUENCE [LARGE SCALE GENOMIC DNA]</scope>
    <source>
        <strain evidence="3">Crithidia deanei Carvalho (ATCC PRA-265)</strain>
    </source>
</reference>
<evidence type="ECO:0000256" key="1">
    <source>
        <dbReference type="SAM" id="Phobius"/>
    </source>
</evidence>
<evidence type="ECO:0000313" key="3">
    <source>
        <dbReference type="Proteomes" id="UP000515908"/>
    </source>
</evidence>
<organism evidence="2 3">
    <name type="scientific">Angomonas deanei</name>
    <dbReference type="NCBI Taxonomy" id="59799"/>
    <lineage>
        <taxon>Eukaryota</taxon>
        <taxon>Discoba</taxon>
        <taxon>Euglenozoa</taxon>
        <taxon>Kinetoplastea</taxon>
        <taxon>Metakinetoplastina</taxon>
        <taxon>Trypanosomatida</taxon>
        <taxon>Trypanosomatidae</taxon>
        <taxon>Strigomonadinae</taxon>
        <taxon>Angomonas</taxon>
    </lineage>
</organism>
<dbReference type="OrthoDB" id="270593at2759"/>
<gene>
    <name evidence="2" type="ORF">ADEAN_000226000</name>
</gene>
<accession>S9VKI7</accession>
<dbReference type="Proteomes" id="UP000515908">
    <property type="component" value="Chromosome 04"/>
</dbReference>
<proteinExistence type="predicted"/>
<name>S9VKI7_9TRYP</name>
<evidence type="ECO:0000313" key="2">
    <source>
        <dbReference type="EMBL" id="CAD2214809.1"/>
    </source>
</evidence>
<keyword evidence="1" id="KW-0812">Transmembrane</keyword>